<dbReference type="STRING" id="1618387.UW44_C0013G0097"/>
<dbReference type="Proteomes" id="UP000034006">
    <property type="component" value="Unassembled WGS sequence"/>
</dbReference>
<evidence type="ECO:0000313" key="2">
    <source>
        <dbReference type="Proteomes" id="UP000034006"/>
    </source>
</evidence>
<evidence type="ECO:0000313" key="1">
    <source>
        <dbReference type="EMBL" id="KKT51377.1"/>
    </source>
</evidence>
<organism evidence="1 2">
    <name type="scientific">Candidatus Collierbacteria bacterium GW2011_GWB2_44_22</name>
    <dbReference type="NCBI Taxonomy" id="1618387"/>
    <lineage>
        <taxon>Bacteria</taxon>
        <taxon>Candidatus Collieribacteriota</taxon>
    </lineage>
</organism>
<name>A0A0G1K517_9BACT</name>
<dbReference type="AlphaFoldDB" id="A0A0G1K517"/>
<sequence length="92" mass="11164">MSDKIKEVWKQTEREIVETEGDLEFAFLEMMLDFLPPELVADMEEKWTEVIPYDENELEGRDIVELPELDEIMIMTREVRDDELYYAMWKKI</sequence>
<reference evidence="1 2" key="1">
    <citation type="journal article" date="2015" name="Nature">
        <title>rRNA introns, odd ribosomes, and small enigmatic genomes across a large radiation of phyla.</title>
        <authorList>
            <person name="Brown C.T."/>
            <person name="Hug L.A."/>
            <person name="Thomas B.C."/>
            <person name="Sharon I."/>
            <person name="Castelle C.J."/>
            <person name="Singh A."/>
            <person name="Wilkins M.J."/>
            <person name="Williams K.H."/>
            <person name="Banfield J.F."/>
        </authorList>
    </citation>
    <scope>NUCLEOTIDE SEQUENCE [LARGE SCALE GENOMIC DNA]</scope>
</reference>
<dbReference type="EMBL" id="LCIH01000013">
    <property type="protein sequence ID" value="KKT51377.1"/>
    <property type="molecule type" value="Genomic_DNA"/>
</dbReference>
<proteinExistence type="predicted"/>
<comment type="caution">
    <text evidence="1">The sequence shown here is derived from an EMBL/GenBank/DDBJ whole genome shotgun (WGS) entry which is preliminary data.</text>
</comment>
<gene>
    <name evidence="1" type="ORF">UW44_C0013G0097</name>
</gene>
<accession>A0A0G1K517</accession>
<protein>
    <submittedName>
        <fullName evidence="1">Uncharacterized protein</fullName>
    </submittedName>
</protein>